<dbReference type="EMBL" id="QXWZ01000004">
    <property type="protein sequence ID" value="NBI77930.1"/>
    <property type="molecule type" value="Genomic_DNA"/>
</dbReference>
<name>A0A845RD74_9FIRM</name>
<feature type="transmembrane region" description="Helical" evidence="1">
    <location>
        <begin position="282"/>
        <end position="302"/>
    </location>
</feature>
<feature type="transmembrane region" description="Helical" evidence="1">
    <location>
        <begin position="314"/>
        <end position="333"/>
    </location>
</feature>
<feature type="transmembrane region" description="Helical" evidence="1">
    <location>
        <begin position="70"/>
        <end position="103"/>
    </location>
</feature>
<sequence>MGKVRVIMDLFHFRIGVTKIPIKDNLKFAFISSFVIGMLVHFSVLSNNLLNHDGAGAFYWPHSFVDHGRWLLKSVCSISTYFTIPWVTGILSILYLSIAITIIVEIFSLQHKISILITAGFLITFPALSSTFSYLFVADGYMLGVACACLSVLFVQKLKYGYLWGAIPLACSLGIYQAYLSISILLILLLLIIQILDSKSTAQQIFLKIKDYLLLGLFGAVIDFICMKAALLITNMNLTDYQGASSINQYSLSIDNILKSIEISIQEFFSFPQQSSISGYGFIKYILIAYAVIFILTVVLIIRKNSIYNNPIKIVLLLLILVFTPFALEIIRFVIPDVWYHMLMNYPWCILFISVPVLHERYINNMEKIYMERRYCLLHNLAVICASIIIFVYFLISNLAYFNMENRVNKVYGMTVRMVDRIEQVDGFTFETPVLFYGDTRYSTESQTDAYLEGLIGTTNNDFIISDIFYKVYIDNTLNLKFPTPDQQTIEKIRNNEQFRSMPLWPARDSVQMIEGVIVIKVNSNGDRWDHLS</sequence>
<dbReference type="Proteomes" id="UP000446348">
    <property type="component" value="Unassembled WGS sequence"/>
</dbReference>
<protein>
    <recommendedName>
        <fullName evidence="4">Glucosyl transferase GtrII</fullName>
    </recommendedName>
</protein>
<dbReference type="InterPro" id="IPR025686">
    <property type="entry name" value="Glucos_trans_II"/>
</dbReference>
<feature type="transmembrane region" description="Helical" evidence="1">
    <location>
        <begin position="375"/>
        <end position="396"/>
    </location>
</feature>
<feature type="transmembrane region" description="Helical" evidence="1">
    <location>
        <begin position="115"/>
        <end position="136"/>
    </location>
</feature>
<organism evidence="2 3">
    <name type="scientific">Anaerotruncus colihominis</name>
    <dbReference type="NCBI Taxonomy" id="169435"/>
    <lineage>
        <taxon>Bacteria</taxon>
        <taxon>Bacillati</taxon>
        <taxon>Bacillota</taxon>
        <taxon>Clostridia</taxon>
        <taxon>Eubacteriales</taxon>
        <taxon>Oscillospiraceae</taxon>
        <taxon>Anaerotruncus</taxon>
    </lineage>
</organism>
<evidence type="ECO:0000313" key="3">
    <source>
        <dbReference type="Proteomes" id="UP000446348"/>
    </source>
</evidence>
<comment type="caution">
    <text evidence="2">The sequence shown here is derived from an EMBL/GenBank/DDBJ whole genome shotgun (WGS) entry which is preliminary data.</text>
</comment>
<reference evidence="2 3" key="1">
    <citation type="submission" date="2018-08" db="EMBL/GenBank/DDBJ databases">
        <title>Murine metabolic-syndrome-specific gut microbial biobank.</title>
        <authorList>
            <person name="Liu C."/>
        </authorList>
    </citation>
    <scope>NUCLEOTIDE SEQUENCE [LARGE SCALE GENOMIC DNA]</scope>
    <source>
        <strain evidence="2 3">X69</strain>
    </source>
</reference>
<proteinExistence type="predicted"/>
<keyword evidence="1" id="KW-1133">Transmembrane helix</keyword>
<keyword evidence="1" id="KW-0472">Membrane</keyword>
<keyword evidence="1" id="KW-0812">Transmembrane</keyword>
<feature type="transmembrane region" description="Helical" evidence="1">
    <location>
        <begin position="212"/>
        <end position="233"/>
    </location>
</feature>
<feature type="transmembrane region" description="Helical" evidence="1">
    <location>
        <begin position="28"/>
        <end position="50"/>
    </location>
</feature>
<dbReference type="Pfam" id="PF14264">
    <property type="entry name" value="Glucos_trans_II"/>
    <property type="match status" value="1"/>
</dbReference>
<feature type="transmembrane region" description="Helical" evidence="1">
    <location>
        <begin position="162"/>
        <end position="191"/>
    </location>
</feature>
<evidence type="ECO:0000313" key="2">
    <source>
        <dbReference type="EMBL" id="NBI77930.1"/>
    </source>
</evidence>
<feature type="transmembrane region" description="Helical" evidence="1">
    <location>
        <begin position="345"/>
        <end position="363"/>
    </location>
</feature>
<dbReference type="AlphaFoldDB" id="A0A845RD74"/>
<gene>
    <name evidence="2" type="ORF">D3Z39_03400</name>
</gene>
<accession>A0A845RD74</accession>
<evidence type="ECO:0008006" key="4">
    <source>
        <dbReference type="Google" id="ProtNLM"/>
    </source>
</evidence>
<evidence type="ECO:0000256" key="1">
    <source>
        <dbReference type="SAM" id="Phobius"/>
    </source>
</evidence>